<reference evidence="1 2" key="1">
    <citation type="journal article" date="2019" name="Sci. Rep.">
        <title>Orb-weaving spider Araneus ventricosus genome elucidates the spidroin gene catalogue.</title>
        <authorList>
            <person name="Kono N."/>
            <person name="Nakamura H."/>
            <person name="Ohtoshi R."/>
            <person name="Moran D.A.P."/>
            <person name="Shinohara A."/>
            <person name="Yoshida Y."/>
            <person name="Fujiwara M."/>
            <person name="Mori M."/>
            <person name="Tomita M."/>
            <person name="Arakawa K."/>
        </authorList>
    </citation>
    <scope>NUCLEOTIDE SEQUENCE [LARGE SCALE GENOMIC DNA]</scope>
</reference>
<proteinExistence type="predicted"/>
<organism evidence="1 2">
    <name type="scientific">Araneus ventricosus</name>
    <name type="common">Orbweaver spider</name>
    <name type="synonym">Epeira ventricosa</name>
    <dbReference type="NCBI Taxonomy" id="182803"/>
    <lineage>
        <taxon>Eukaryota</taxon>
        <taxon>Metazoa</taxon>
        <taxon>Ecdysozoa</taxon>
        <taxon>Arthropoda</taxon>
        <taxon>Chelicerata</taxon>
        <taxon>Arachnida</taxon>
        <taxon>Araneae</taxon>
        <taxon>Araneomorphae</taxon>
        <taxon>Entelegynae</taxon>
        <taxon>Araneoidea</taxon>
        <taxon>Araneidae</taxon>
        <taxon>Araneus</taxon>
    </lineage>
</organism>
<evidence type="ECO:0000313" key="1">
    <source>
        <dbReference type="EMBL" id="GBN26491.1"/>
    </source>
</evidence>
<keyword evidence="2" id="KW-1185">Reference proteome</keyword>
<comment type="caution">
    <text evidence="1">The sequence shown here is derived from an EMBL/GenBank/DDBJ whole genome shotgun (WGS) entry which is preliminary data.</text>
</comment>
<name>A0A4Y2MH69_ARAVE</name>
<accession>A0A4Y2MH69</accession>
<sequence length="83" mass="9370">MSDPVPETIAEIIDDVLQRESNFDEFLGDLNRKLHTGIPDESFPELQCAECGEDPDTSISQMKNTGSNLIRLRTIRTLDENAY</sequence>
<protein>
    <submittedName>
        <fullName evidence="1">Uncharacterized protein</fullName>
    </submittedName>
</protein>
<gene>
    <name evidence="1" type="ORF">AVEN_61564_1</name>
</gene>
<dbReference type="Proteomes" id="UP000499080">
    <property type="component" value="Unassembled WGS sequence"/>
</dbReference>
<dbReference type="EMBL" id="BGPR01007390">
    <property type="protein sequence ID" value="GBN26491.1"/>
    <property type="molecule type" value="Genomic_DNA"/>
</dbReference>
<dbReference type="AlphaFoldDB" id="A0A4Y2MH69"/>
<evidence type="ECO:0000313" key="2">
    <source>
        <dbReference type="Proteomes" id="UP000499080"/>
    </source>
</evidence>